<dbReference type="PROSITE" id="PS51257">
    <property type="entry name" value="PROKAR_LIPOPROTEIN"/>
    <property type="match status" value="1"/>
</dbReference>
<keyword evidence="2" id="KW-0732">Signal</keyword>
<evidence type="ECO:0000259" key="3">
    <source>
        <dbReference type="Pfam" id="PF26526"/>
    </source>
</evidence>
<evidence type="ECO:0000313" key="5">
    <source>
        <dbReference type="Proteomes" id="UP001146430"/>
    </source>
</evidence>
<protein>
    <recommendedName>
        <fullName evidence="3">DUF8175 domain-containing protein</fullName>
    </recommendedName>
</protein>
<reference evidence="4" key="1">
    <citation type="submission" date="2022-02" db="EMBL/GenBank/DDBJ databases">
        <title>Corynebacterium sp. from urogenital microbiome.</title>
        <authorList>
            <person name="Cappelli E.A."/>
            <person name="Ribeiro T.G."/>
            <person name="Peixe L."/>
        </authorList>
    </citation>
    <scope>NUCLEOTIDE SEQUENCE</scope>
    <source>
        <strain evidence="4">C8Ua_181</strain>
    </source>
</reference>
<gene>
    <name evidence="4" type="ORF">L8V01_10990</name>
</gene>
<proteinExistence type="predicted"/>
<name>A0A9X3MC12_9CORY</name>
<dbReference type="EMBL" id="JAKMUU010000010">
    <property type="protein sequence ID" value="MCZ9307994.1"/>
    <property type="molecule type" value="Genomic_DNA"/>
</dbReference>
<dbReference type="RefSeq" id="WP_269947081.1">
    <property type="nucleotide sequence ID" value="NZ_JAKMUU010000010.1"/>
</dbReference>
<feature type="domain" description="DUF8175" evidence="3">
    <location>
        <begin position="24"/>
        <end position="203"/>
    </location>
</feature>
<evidence type="ECO:0000256" key="2">
    <source>
        <dbReference type="SAM" id="SignalP"/>
    </source>
</evidence>
<feature type="region of interest" description="Disordered" evidence="1">
    <location>
        <begin position="23"/>
        <end position="77"/>
    </location>
</feature>
<organism evidence="4 5">
    <name type="scientific">Corynebacterium curieae</name>
    <dbReference type="NCBI Taxonomy" id="2913500"/>
    <lineage>
        <taxon>Bacteria</taxon>
        <taxon>Bacillati</taxon>
        <taxon>Actinomycetota</taxon>
        <taxon>Actinomycetes</taxon>
        <taxon>Mycobacteriales</taxon>
        <taxon>Corynebacteriaceae</taxon>
        <taxon>Corynebacterium</taxon>
    </lineage>
</organism>
<dbReference type="Pfam" id="PF26526">
    <property type="entry name" value="DUF8175"/>
    <property type="match status" value="1"/>
</dbReference>
<sequence>MNITRLSAAAAIVAATLGLAACGSDEPEQPTEASDQPTVDLEAVPENASWSSVGGIGTPVDSNDGPEESEPVPHGYSHTPQGAVQAAINGQVMLATADDQTWPNVASDMTAPGPGRDQWAQGRSLMSVEGNVDKKDAAVFKGFKITDYTDDKAQVLLAADYPDVGLTVYPVQLVWQADDWKLVLPDQDHAPDLHKLESLDGFTEYAQ</sequence>
<feature type="signal peptide" evidence="2">
    <location>
        <begin position="1"/>
        <end position="20"/>
    </location>
</feature>
<dbReference type="AlphaFoldDB" id="A0A9X3MC12"/>
<evidence type="ECO:0000256" key="1">
    <source>
        <dbReference type="SAM" id="MobiDB-lite"/>
    </source>
</evidence>
<feature type="chain" id="PRO_5040786058" description="DUF8175 domain-containing protein" evidence="2">
    <location>
        <begin position="21"/>
        <end position="207"/>
    </location>
</feature>
<evidence type="ECO:0000313" key="4">
    <source>
        <dbReference type="EMBL" id="MCZ9307994.1"/>
    </source>
</evidence>
<accession>A0A9X3MC12</accession>
<comment type="caution">
    <text evidence="4">The sequence shown here is derived from an EMBL/GenBank/DDBJ whole genome shotgun (WGS) entry which is preliminary data.</text>
</comment>
<dbReference type="InterPro" id="IPR058488">
    <property type="entry name" value="DUF8175"/>
</dbReference>
<dbReference type="Proteomes" id="UP001146430">
    <property type="component" value="Unassembled WGS sequence"/>
</dbReference>